<keyword evidence="2" id="KW-1185">Reference proteome</keyword>
<comment type="caution">
    <text evidence="1">The sequence shown here is derived from an EMBL/GenBank/DDBJ whole genome shotgun (WGS) entry which is preliminary data.</text>
</comment>
<reference evidence="1" key="1">
    <citation type="submission" date="2020-08" db="EMBL/GenBank/DDBJ databases">
        <title>Multicomponent nature underlies the extraordinary mechanical properties of spider dragline silk.</title>
        <authorList>
            <person name="Kono N."/>
            <person name="Nakamura H."/>
            <person name="Mori M."/>
            <person name="Yoshida Y."/>
            <person name="Ohtoshi R."/>
            <person name="Malay A.D."/>
            <person name="Moran D.A.P."/>
            <person name="Tomita M."/>
            <person name="Numata K."/>
            <person name="Arakawa K."/>
        </authorList>
    </citation>
    <scope>NUCLEOTIDE SEQUENCE</scope>
</reference>
<evidence type="ECO:0000313" key="1">
    <source>
        <dbReference type="EMBL" id="GFT18497.1"/>
    </source>
</evidence>
<organism evidence="1 2">
    <name type="scientific">Nephila pilipes</name>
    <name type="common">Giant wood spider</name>
    <name type="synonym">Nephila maculata</name>
    <dbReference type="NCBI Taxonomy" id="299642"/>
    <lineage>
        <taxon>Eukaryota</taxon>
        <taxon>Metazoa</taxon>
        <taxon>Ecdysozoa</taxon>
        <taxon>Arthropoda</taxon>
        <taxon>Chelicerata</taxon>
        <taxon>Arachnida</taxon>
        <taxon>Araneae</taxon>
        <taxon>Araneomorphae</taxon>
        <taxon>Entelegynae</taxon>
        <taxon>Araneoidea</taxon>
        <taxon>Nephilidae</taxon>
        <taxon>Nephila</taxon>
    </lineage>
</organism>
<proteinExistence type="predicted"/>
<accession>A0A8X6NK49</accession>
<dbReference type="AlphaFoldDB" id="A0A8X6NK49"/>
<sequence length="111" mass="12194">MGKKTHWTMGKNKLKSLSSISSCTTSIRGCLQVHAKEISPLLSYIWREVTPPLQKNLPYLTPAHSPPNQWPPGLRRTCRVAPNGTARYPLLQPSIVFALPSSESDDNAGGL</sequence>
<gene>
    <name evidence="1" type="ORF">NPIL_413151</name>
</gene>
<protein>
    <submittedName>
        <fullName evidence="1">Uncharacterized protein</fullName>
    </submittedName>
</protein>
<dbReference type="Proteomes" id="UP000887013">
    <property type="component" value="Unassembled WGS sequence"/>
</dbReference>
<evidence type="ECO:0000313" key="2">
    <source>
        <dbReference type="Proteomes" id="UP000887013"/>
    </source>
</evidence>
<dbReference type="EMBL" id="BMAW01058869">
    <property type="protein sequence ID" value="GFT18497.1"/>
    <property type="molecule type" value="Genomic_DNA"/>
</dbReference>
<name>A0A8X6NK49_NEPPI</name>